<keyword evidence="8" id="KW-1133">Transmembrane helix</keyword>
<organism evidence="12 13">
    <name type="scientific">Pedobacter cryoconitis</name>
    <dbReference type="NCBI Taxonomy" id="188932"/>
    <lineage>
        <taxon>Bacteria</taxon>
        <taxon>Pseudomonadati</taxon>
        <taxon>Bacteroidota</taxon>
        <taxon>Sphingobacteriia</taxon>
        <taxon>Sphingobacteriales</taxon>
        <taxon>Sphingobacteriaceae</taxon>
        <taxon>Pedobacter</taxon>
    </lineage>
</organism>
<protein>
    <submittedName>
        <fullName evidence="12">TonB family protein</fullName>
    </submittedName>
</protein>
<evidence type="ECO:0000259" key="11">
    <source>
        <dbReference type="PROSITE" id="PS52015"/>
    </source>
</evidence>
<dbReference type="SUPFAM" id="SSF82185">
    <property type="entry name" value="Histone H3 K4-specific methyltransferase SET7/9 N-terminal domain"/>
    <property type="match status" value="1"/>
</dbReference>
<dbReference type="SUPFAM" id="SSF74653">
    <property type="entry name" value="TolA/TonB C-terminal domain"/>
    <property type="match status" value="1"/>
</dbReference>
<reference evidence="12 13" key="1">
    <citation type="submission" date="2020-08" db="EMBL/GenBank/DDBJ databases">
        <title>Genomic Encyclopedia of Type Strains, Phase IV (KMG-V): Genome sequencing to study the core and pangenomes of soil and plant-associated prokaryotes.</title>
        <authorList>
            <person name="Whitman W."/>
        </authorList>
    </citation>
    <scope>NUCLEOTIDE SEQUENCE [LARGE SCALE GENOMIC DNA]</scope>
    <source>
        <strain evidence="12 13">M2T3</strain>
    </source>
</reference>
<keyword evidence="7" id="KW-0653">Protein transport</keyword>
<keyword evidence="10" id="KW-0732">Signal</keyword>
<comment type="similarity">
    <text evidence="2">Belongs to the TonB family.</text>
</comment>
<keyword evidence="6" id="KW-0812">Transmembrane</keyword>
<dbReference type="InterPro" id="IPR006260">
    <property type="entry name" value="TonB/TolA_C"/>
</dbReference>
<keyword evidence="5" id="KW-0997">Cell inner membrane</keyword>
<evidence type="ECO:0000256" key="1">
    <source>
        <dbReference type="ARBA" id="ARBA00004383"/>
    </source>
</evidence>
<dbReference type="Gene3D" id="3.90.930.1">
    <property type="match status" value="1"/>
</dbReference>
<feature type="signal peptide" evidence="10">
    <location>
        <begin position="1"/>
        <end position="20"/>
    </location>
</feature>
<evidence type="ECO:0000256" key="2">
    <source>
        <dbReference type="ARBA" id="ARBA00006555"/>
    </source>
</evidence>
<dbReference type="Proteomes" id="UP000521017">
    <property type="component" value="Unassembled WGS sequence"/>
</dbReference>
<gene>
    <name evidence="12" type="ORF">HDF25_002871</name>
</gene>
<comment type="caution">
    <text evidence="12">The sequence shown here is derived from an EMBL/GenBank/DDBJ whole genome shotgun (WGS) entry which is preliminary data.</text>
</comment>
<evidence type="ECO:0000256" key="8">
    <source>
        <dbReference type="ARBA" id="ARBA00022989"/>
    </source>
</evidence>
<accession>A0A7X0J6F6</accession>
<evidence type="ECO:0000256" key="3">
    <source>
        <dbReference type="ARBA" id="ARBA00022448"/>
    </source>
</evidence>
<evidence type="ECO:0000256" key="10">
    <source>
        <dbReference type="SAM" id="SignalP"/>
    </source>
</evidence>
<dbReference type="GO" id="GO:0031992">
    <property type="term" value="F:energy transducer activity"/>
    <property type="evidence" value="ECO:0007669"/>
    <property type="project" value="TreeGrafter"/>
</dbReference>
<dbReference type="RefSeq" id="WP_184625772.1">
    <property type="nucleotide sequence ID" value="NZ_JACHCC010000007.1"/>
</dbReference>
<keyword evidence="4" id="KW-1003">Cell membrane</keyword>
<feature type="chain" id="PRO_5031144641" evidence="10">
    <location>
        <begin position="21"/>
        <end position="320"/>
    </location>
</feature>
<evidence type="ECO:0000256" key="9">
    <source>
        <dbReference type="ARBA" id="ARBA00023136"/>
    </source>
</evidence>
<dbReference type="GO" id="GO:0015031">
    <property type="term" value="P:protein transport"/>
    <property type="evidence" value="ECO:0007669"/>
    <property type="project" value="UniProtKB-KW"/>
</dbReference>
<evidence type="ECO:0000256" key="6">
    <source>
        <dbReference type="ARBA" id="ARBA00022692"/>
    </source>
</evidence>
<evidence type="ECO:0000313" key="12">
    <source>
        <dbReference type="EMBL" id="MBB6500712.1"/>
    </source>
</evidence>
<dbReference type="PANTHER" id="PTHR33446">
    <property type="entry name" value="PROTEIN TONB-RELATED"/>
    <property type="match status" value="1"/>
</dbReference>
<dbReference type="InterPro" id="IPR051045">
    <property type="entry name" value="TonB-dependent_transducer"/>
</dbReference>
<dbReference type="GO" id="GO:0098797">
    <property type="term" value="C:plasma membrane protein complex"/>
    <property type="evidence" value="ECO:0007669"/>
    <property type="project" value="TreeGrafter"/>
</dbReference>
<keyword evidence="3" id="KW-0813">Transport</keyword>
<feature type="domain" description="TonB C-terminal" evidence="11">
    <location>
        <begin position="228"/>
        <end position="320"/>
    </location>
</feature>
<keyword evidence="9" id="KW-0472">Membrane</keyword>
<dbReference type="Gene3D" id="3.30.1150.10">
    <property type="match status" value="1"/>
</dbReference>
<proteinExistence type="inferred from homology"/>
<dbReference type="GO" id="GO:0055085">
    <property type="term" value="P:transmembrane transport"/>
    <property type="evidence" value="ECO:0007669"/>
    <property type="project" value="InterPro"/>
</dbReference>
<dbReference type="PROSITE" id="PS52015">
    <property type="entry name" value="TONB_CTD"/>
    <property type="match status" value="1"/>
</dbReference>
<evidence type="ECO:0000313" key="13">
    <source>
        <dbReference type="Proteomes" id="UP000521017"/>
    </source>
</evidence>
<sequence>MIRFNLLLSLFLCFFIKVSAQRQNTYFIKNNGQYVTQRDSADYIRIVQEPEQGSELYPVREYYMDGTKKTIGMSSKIDPPSYEGYRRVYYPNGNKKEIANFSKGLMTDTAYRYYPSGNLYTISVYKSSPFPGPPDVHINEVRDSTGKELAVEGNGDYIIYDQDFGKIIERGAIKNGVPDGVWTGDKTKTSSQYTETYTNGKLISGESTDDQDVTYKYTSNMTMPKFKGGMDRFYSYLRGHVNYPENCRRAGITGVAIVKFTVEKDGTLTDVKVVNYVNDDLAKEAVRVMKRSPLWEPGLYRGKPARVAFNVPISFNISSH</sequence>
<dbReference type="Pfam" id="PF03544">
    <property type="entry name" value="TonB_C"/>
    <property type="match status" value="1"/>
</dbReference>
<comment type="subcellular location">
    <subcellularLocation>
        <location evidence="1">Cell inner membrane</location>
        <topology evidence="1">Single-pass membrane protein</topology>
        <orientation evidence="1">Periplasmic side</orientation>
    </subcellularLocation>
</comment>
<evidence type="ECO:0000256" key="5">
    <source>
        <dbReference type="ARBA" id="ARBA00022519"/>
    </source>
</evidence>
<name>A0A7X0J6F6_9SPHI</name>
<dbReference type="EMBL" id="JACHCC010000007">
    <property type="protein sequence ID" value="MBB6500712.1"/>
    <property type="molecule type" value="Genomic_DNA"/>
</dbReference>
<dbReference type="InterPro" id="IPR037682">
    <property type="entry name" value="TonB_C"/>
</dbReference>
<dbReference type="PANTHER" id="PTHR33446:SF2">
    <property type="entry name" value="PROTEIN TONB"/>
    <property type="match status" value="1"/>
</dbReference>
<dbReference type="AlphaFoldDB" id="A0A7X0J6F6"/>
<evidence type="ECO:0000256" key="7">
    <source>
        <dbReference type="ARBA" id="ARBA00022927"/>
    </source>
</evidence>
<evidence type="ECO:0000256" key="4">
    <source>
        <dbReference type="ARBA" id="ARBA00022475"/>
    </source>
</evidence>
<dbReference type="NCBIfam" id="TIGR01352">
    <property type="entry name" value="tonB_Cterm"/>
    <property type="match status" value="1"/>
</dbReference>